<dbReference type="EMBL" id="WIGM01001317">
    <property type="protein sequence ID" value="KAF6801115.1"/>
    <property type="molecule type" value="Genomic_DNA"/>
</dbReference>
<dbReference type="Proteomes" id="UP000639643">
    <property type="component" value="Unassembled WGS sequence"/>
</dbReference>
<keyword evidence="3" id="KW-1185">Reference proteome</keyword>
<feature type="compositionally biased region" description="Gly residues" evidence="1">
    <location>
        <begin position="11"/>
        <end position="23"/>
    </location>
</feature>
<evidence type="ECO:0000313" key="2">
    <source>
        <dbReference type="EMBL" id="KAF6801115.1"/>
    </source>
</evidence>
<sequence length="77" mass="7848">MGSAEITDPGYGRGTSGQFCGGGEAEEGEGDGGETLKDGAGGSESIENRAGTHCQLLEKGPGIIRARALRKEKGFAY</sequence>
<evidence type="ECO:0000256" key="1">
    <source>
        <dbReference type="SAM" id="MobiDB-lite"/>
    </source>
</evidence>
<accession>A0A8H6IWG5</accession>
<evidence type="ECO:0000313" key="3">
    <source>
        <dbReference type="Proteomes" id="UP000639643"/>
    </source>
</evidence>
<name>A0A8H6IWG5_9PEZI</name>
<reference evidence="2" key="1">
    <citation type="journal article" date="2020" name="Phytopathology">
        <title>Genome Sequence Resources of Colletotrichum truncatum, C. plurivorum, C. musicola, and C. sojae: Four Species Pathogenic to Soybean (Glycine max).</title>
        <authorList>
            <person name="Rogerio F."/>
            <person name="Boufleur T.R."/>
            <person name="Ciampi-Guillardi M."/>
            <person name="Sukno S.A."/>
            <person name="Thon M.R."/>
            <person name="Massola Junior N.S."/>
            <person name="Baroncelli R."/>
        </authorList>
    </citation>
    <scope>NUCLEOTIDE SEQUENCE</scope>
    <source>
        <strain evidence="2">LFN0074</strain>
    </source>
</reference>
<protein>
    <submittedName>
        <fullName evidence="2">Uncharacterized protein</fullName>
    </submittedName>
</protein>
<gene>
    <name evidence="2" type="ORF">CMUS01_15495</name>
</gene>
<organism evidence="2 3">
    <name type="scientific">Colletotrichum musicola</name>
    <dbReference type="NCBI Taxonomy" id="2175873"/>
    <lineage>
        <taxon>Eukaryota</taxon>
        <taxon>Fungi</taxon>
        <taxon>Dikarya</taxon>
        <taxon>Ascomycota</taxon>
        <taxon>Pezizomycotina</taxon>
        <taxon>Sordariomycetes</taxon>
        <taxon>Hypocreomycetidae</taxon>
        <taxon>Glomerellales</taxon>
        <taxon>Glomerellaceae</taxon>
        <taxon>Colletotrichum</taxon>
        <taxon>Colletotrichum orchidearum species complex</taxon>
    </lineage>
</organism>
<proteinExistence type="predicted"/>
<feature type="region of interest" description="Disordered" evidence="1">
    <location>
        <begin position="1"/>
        <end position="53"/>
    </location>
</feature>
<comment type="caution">
    <text evidence="2">The sequence shown here is derived from an EMBL/GenBank/DDBJ whole genome shotgun (WGS) entry which is preliminary data.</text>
</comment>
<dbReference type="AlphaFoldDB" id="A0A8H6IWG5"/>